<reference evidence="3" key="1">
    <citation type="submission" date="2018-02" db="EMBL/GenBank/DDBJ databases">
        <title>Genome sequencing of Solimonas sp. HR-BB.</title>
        <authorList>
            <person name="Lee Y."/>
            <person name="Jeon C.O."/>
        </authorList>
    </citation>
    <scope>NUCLEOTIDE SEQUENCE [LARGE SCALE GENOMIC DNA]</scope>
    <source>
        <strain evidence="3">HR-U</strain>
    </source>
</reference>
<organism evidence="2 3">
    <name type="scientific">Siphonobacter curvatus</name>
    <dbReference type="NCBI Taxonomy" id="2094562"/>
    <lineage>
        <taxon>Bacteria</taxon>
        <taxon>Pseudomonadati</taxon>
        <taxon>Bacteroidota</taxon>
        <taxon>Cytophagia</taxon>
        <taxon>Cytophagales</taxon>
        <taxon>Cytophagaceae</taxon>
        <taxon>Siphonobacter</taxon>
    </lineage>
</organism>
<dbReference type="GO" id="GO:0004311">
    <property type="term" value="F:geranylgeranyl diphosphate synthase activity"/>
    <property type="evidence" value="ECO:0007669"/>
    <property type="project" value="InterPro"/>
</dbReference>
<dbReference type="InterPro" id="IPR008949">
    <property type="entry name" value="Isoprenoid_synthase_dom_sf"/>
</dbReference>
<keyword evidence="3" id="KW-1185">Reference proteome</keyword>
<dbReference type="SFLD" id="SFLDG01212">
    <property type="entry name" value="Phytoene_synthase_like"/>
    <property type="match status" value="1"/>
</dbReference>
<sequence length="276" mass="32157">MLALYEQTTLECSRLITQRYSTSFTLGIKTLDPKLHWAIYAIYGFVRYADEIVDTFHDFNKKELLLRFKHDTYQAIEEGISLNPVLHSFQKVVNQFGIERPLIEAFLRSMEMDLDETKYNEAGYETYIYGSAEVVGLMCLRVFCDGDCQQYDQLCEPARRLGSAFQKVNFLRDIKSDFHDRGRVYFPGVDFSRFSAQDKKSIEADIQADFDAALTGIRQLPRSARMGVYLAYCYYLRLFAKIKALPIARIQEERIRVPDVQKLLMLAKIYLSFRTI</sequence>
<dbReference type="SUPFAM" id="SSF48576">
    <property type="entry name" value="Terpenoid synthases"/>
    <property type="match status" value="1"/>
</dbReference>
<dbReference type="AlphaFoldDB" id="A0A2S7IFR5"/>
<dbReference type="PROSITE" id="PS01045">
    <property type="entry name" value="SQUALEN_PHYTOEN_SYN_2"/>
    <property type="match status" value="1"/>
</dbReference>
<proteinExistence type="predicted"/>
<dbReference type="RefSeq" id="WP_104715846.1">
    <property type="nucleotide sequence ID" value="NZ_PTRA01000007.1"/>
</dbReference>
<dbReference type="InterPro" id="IPR019845">
    <property type="entry name" value="Squalene/phytoene_synthase_CS"/>
</dbReference>
<dbReference type="PANTHER" id="PTHR31480">
    <property type="entry name" value="BIFUNCTIONAL LYCOPENE CYCLASE/PHYTOENE SYNTHASE"/>
    <property type="match status" value="1"/>
</dbReference>
<dbReference type="Pfam" id="PF00494">
    <property type="entry name" value="SQS_PSY"/>
    <property type="match status" value="1"/>
</dbReference>
<dbReference type="GO" id="GO:0051996">
    <property type="term" value="F:squalene synthase [NAD(P)H] activity"/>
    <property type="evidence" value="ECO:0007669"/>
    <property type="project" value="InterPro"/>
</dbReference>
<dbReference type="InterPro" id="IPR002060">
    <property type="entry name" value="Squ/phyt_synthse"/>
</dbReference>
<name>A0A2S7IFR5_9BACT</name>
<dbReference type="CDD" id="cd00683">
    <property type="entry name" value="Trans_IPPS_HH"/>
    <property type="match status" value="1"/>
</dbReference>
<gene>
    <name evidence="2" type="ORF">C5O19_23375</name>
</gene>
<dbReference type="OrthoDB" id="9787280at2"/>
<dbReference type="SFLD" id="SFLDG01018">
    <property type="entry name" value="Squalene/Phytoene_Synthase_Lik"/>
    <property type="match status" value="1"/>
</dbReference>
<dbReference type="EMBL" id="PTRA01000007">
    <property type="protein sequence ID" value="PQA54156.1"/>
    <property type="molecule type" value="Genomic_DNA"/>
</dbReference>
<protein>
    <submittedName>
        <fullName evidence="2">Phytoene synthase</fullName>
    </submittedName>
</protein>
<dbReference type="SFLD" id="SFLDS00005">
    <property type="entry name" value="Isoprenoid_Synthase_Type_I"/>
    <property type="match status" value="1"/>
</dbReference>
<dbReference type="GO" id="GO:0016117">
    <property type="term" value="P:carotenoid biosynthetic process"/>
    <property type="evidence" value="ECO:0007669"/>
    <property type="project" value="UniProtKB-ARBA"/>
</dbReference>
<evidence type="ECO:0000256" key="1">
    <source>
        <dbReference type="ARBA" id="ARBA00022679"/>
    </source>
</evidence>
<dbReference type="Proteomes" id="UP000239590">
    <property type="component" value="Unassembled WGS sequence"/>
</dbReference>
<dbReference type="Gene3D" id="1.10.600.10">
    <property type="entry name" value="Farnesyl Diphosphate Synthase"/>
    <property type="match status" value="1"/>
</dbReference>
<keyword evidence="1" id="KW-0808">Transferase</keyword>
<comment type="caution">
    <text evidence="2">The sequence shown here is derived from an EMBL/GenBank/DDBJ whole genome shotgun (WGS) entry which is preliminary data.</text>
</comment>
<evidence type="ECO:0000313" key="2">
    <source>
        <dbReference type="EMBL" id="PQA54156.1"/>
    </source>
</evidence>
<evidence type="ECO:0000313" key="3">
    <source>
        <dbReference type="Proteomes" id="UP000239590"/>
    </source>
</evidence>
<dbReference type="InterPro" id="IPR044843">
    <property type="entry name" value="Trans_IPPS_bact-type"/>
</dbReference>
<dbReference type="InterPro" id="IPR033904">
    <property type="entry name" value="Trans_IPPS_HH"/>
</dbReference>
<accession>A0A2S7IFR5</accession>